<dbReference type="InterPro" id="IPR053157">
    <property type="entry name" value="Sterol_Uptake_Regulator"/>
</dbReference>
<proteinExistence type="predicted"/>
<evidence type="ECO:0008006" key="3">
    <source>
        <dbReference type="Google" id="ProtNLM"/>
    </source>
</evidence>
<dbReference type="GO" id="GO:0001228">
    <property type="term" value="F:DNA-binding transcription activator activity, RNA polymerase II-specific"/>
    <property type="evidence" value="ECO:0007669"/>
    <property type="project" value="TreeGrafter"/>
</dbReference>
<sequence>MIYVFGFLTQRGGKGPIAGTGSSSMSRKDLVLGVEWIPMIRGIEAVLYPTHEFLRFGRMQVILSLGNWDELEPPAVPDPGPDECLFNTREMWKDSGDAETYDRALHTLRRCWMFIRQFDMMDAATLAKWGYNRAWSGSLMFIHFAPDAYFTLLHQRQPPALVLFAYFGAFLHGITDYWFMEGLGKEIVEVVADLVGPYWRPWIAWPLRVVEPG</sequence>
<evidence type="ECO:0000313" key="2">
    <source>
        <dbReference type="Proteomes" id="UP001321749"/>
    </source>
</evidence>
<dbReference type="AlphaFoldDB" id="A0AAV9HB17"/>
<reference evidence="1" key="1">
    <citation type="journal article" date="2023" name="Mol. Phylogenet. Evol.">
        <title>Genome-scale phylogeny and comparative genomics of the fungal order Sordariales.</title>
        <authorList>
            <person name="Hensen N."/>
            <person name="Bonometti L."/>
            <person name="Westerberg I."/>
            <person name="Brannstrom I.O."/>
            <person name="Guillou S."/>
            <person name="Cros-Aarteil S."/>
            <person name="Calhoun S."/>
            <person name="Haridas S."/>
            <person name="Kuo A."/>
            <person name="Mondo S."/>
            <person name="Pangilinan J."/>
            <person name="Riley R."/>
            <person name="LaButti K."/>
            <person name="Andreopoulos B."/>
            <person name="Lipzen A."/>
            <person name="Chen C."/>
            <person name="Yan M."/>
            <person name="Daum C."/>
            <person name="Ng V."/>
            <person name="Clum A."/>
            <person name="Steindorff A."/>
            <person name="Ohm R.A."/>
            <person name="Martin F."/>
            <person name="Silar P."/>
            <person name="Natvig D.O."/>
            <person name="Lalanne C."/>
            <person name="Gautier V."/>
            <person name="Ament-Velasquez S.L."/>
            <person name="Kruys A."/>
            <person name="Hutchinson M.I."/>
            <person name="Powell A.J."/>
            <person name="Barry K."/>
            <person name="Miller A.N."/>
            <person name="Grigoriev I.V."/>
            <person name="Debuchy R."/>
            <person name="Gladieux P."/>
            <person name="Hiltunen Thoren M."/>
            <person name="Johannesson H."/>
        </authorList>
    </citation>
    <scope>NUCLEOTIDE SEQUENCE</scope>
    <source>
        <strain evidence="1">PSN324</strain>
    </source>
</reference>
<dbReference type="PANTHER" id="PTHR47784:SF5">
    <property type="entry name" value="STEROL UPTAKE CONTROL PROTEIN 2"/>
    <property type="match status" value="1"/>
</dbReference>
<organism evidence="1 2">
    <name type="scientific">Cladorrhinum samala</name>
    <dbReference type="NCBI Taxonomy" id="585594"/>
    <lineage>
        <taxon>Eukaryota</taxon>
        <taxon>Fungi</taxon>
        <taxon>Dikarya</taxon>
        <taxon>Ascomycota</taxon>
        <taxon>Pezizomycotina</taxon>
        <taxon>Sordariomycetes</taxon>
        <taxon>Sordariomycetidae</taxon>
        <taxon>Sordariales</taxon>
        <taxon>Podosporaceae</taxon>
        <taxon>Cladorrhinum</taxon>
    </lineage>
</organism>
<evidence type="ECO:0000313" key="1">
    <source>
        <dbReference type="EMBL" id="KAK4457260.1"/>
    </source>
</evidence>
<keyword evidence="2" id="KW-1185">Reference proteome</keyword>
<name>A0AAV9HB17_9PEZI</name>
<accession>A0AAV9HB17</accession>
<dbReference type="PANTHER" id="PTHR47784">
    <property type="entry name" value="STEROL UPTAKE CONTROL PROTEIN 2"/>
    <property type="match status" value="1"/>
</dbReference>
<protein>
    <recommendedName>
        <fullName evidence="3">Wax synthase domain-containing protein</fullName>
    </recommendedName>
</protein>
<reference evidence="1" key="2">
    <citation type="submission" date="2023-06" db="EMBL/GenBank/DDBJ databases">
        <authorList>
            <consortium name="Lawrence Berkeley National Laboratory"/>
            <person name="Mondo S.J."/>
            <person name="Hensen N."/>
            <person name="Bonometti L."/>
            <person name="Westerberg I."/>
            <person name="Brannstrom I.O."/>
            <person name="Guillou S."/>
            <person name="Cros-Aarteil S."/>
            <person name="Calhoun S."/>
            <person name="Haridas S."/>
            <person name="Kuo A."/>
            <person name="Pangilinan J."/>
            <person name="Riley R."/>
            <person name="Labutti K."/>
            <person name="Andreopoulos B."/>
            <person name="Lipzen A."/>
            <person name="Chen C."/>
            <person name="Yanf M."/>
            <person name="Daum C."/>
            <person name="Ng V."/>
            <person name="Clum A."/>
            <person name="Steindorff A."/>
            <person name="Ohm R."/>
            <person name="Martin F."/>
            <person name="Silar P."/>
            <person name="Natvig D."/>
            <person name="Lalanne C."/>
            <person name="Gautier V."/>
            <person name="Ament-Velasquez S.L."/>
            <person name="Kruys A."/>
            <person name="Hutchinson M.I."/>
            <person name="Powell A.J."/>
            <person name="Barry K."/>
            <person name="Miller A.N."/>
            <person name="Grigoriev I.V."/>
            <person name="Debuchy R."/>
            <person name="Gladieux P."/>
            <person name="Thoren M.H."/>
            <person name="Johannesson H."/>
        </authorList>
    </citation>
    <scope>NUCLEOTIDE SEQUENCE</scope>
    <source>
        <strain evidence="1">PSN324</strain>
    </source>
</reference>
<comment type="caution">
    <text evidence="1">The sequence shown here is derived from an EMBL/GenBank/DDBJ whole genome shotgun (WGS) entry which is preliminary data.</text>
</comment>
<gene>
    <name evidence="1" type="ORF">QBC42DRAFT_279513</name>
</gene>
<dbReference type="Proteomes" id="UP001321749">
    <property type="component" value="Unassembled WGS sequence"/>
</dbReference>
<dbReference type="EMBL" id="MU865126">
    <property type="protein sequence ID" value="KAK4457260.1"/>
    <property type="molecule type" value="Genomic_DNA"/>
</dbReference>